<dbReference type="GO" id="GO:0003989">
    <property type="term" value="F:acetyl-CoA carboxylase activity"/>
    <property type="evidence" value="ECO:0007669"/>
    <property type="project" value="InterPro"/>
</dbReference>
<dbReference type="PROSITE" id="PS50989">
    <property type="entry name" value="COA_CT_CTER"/>
    <property type="match status" value="1"/>
</dbReference>
<evidence type="ECO:0000259" key="1">
    <source>
        <dbReference type="PROSITE" id="PS50989"/>
    </source>
</evidence>
<accession>A0A2H8TTX9</accession>
<dbReference type="OrthoDB" id="14612at2759"/>
<dbReference type="GO" id="GO:0005739">
    <property type="term" value="C:mitochondrion"/>
    <property type="evidence" value="ECO:0007669"/>
    <property type="project" value="TreeGrafter"/>
</dbReference>
<evidence type="ECO:0000313" key="2">
    <source>
        <dbReference type="EMBL" id="MBW17022.1"/>
    </source>
</evidence>
<proteinExistence type="predicted"/>
<dbReference type="InterPro" id="IPR034733">
    <property type="entry name" value="AcCoA_carboxyl_beta"/>
</dbReference>
<dbReference type="InterPro" id="IPR029045">
    <property type="entry name" value="ClpP/crotonase-like_dom_sf"/>
</dbReference>
<sequence length="388" mass="43615">MQPWAQTVVCGRARLGGIPVGVIAVETRTVEVTLPADPANLDSESKTVSQAGQVWFPDSAYKTSQAIKDFAHEDLPLFIFANWRGFSGGMKDMYEQIMKFGAYIVDELRQYNQPIITYIPPFGELRGGAWAVVDTTINPRHIEMYADPDSRGGVLEPEGIVEIKFREKDILKSINRIDTNILSLKANGTPTPEEAVEIEKNVADRVSVLKPIYHQVAIHFADLHDTPKCMLSKGVIKDIVQWKKSRNTLYWRLKRRLLQNQIQKAITKSNDTIQDDVAYEMLRRWFVEDKGTTASYLWDNNQAVVQWLTSQLDESDGTIIADSLIGSNIKSVRKDAVINQVTSTINDTPEVTSDVIMGMFQSLSEMQQLDLIHNLTQATSIGNVKLNS</sequence>
<dbReference type="SUPFAM" id="SSF52096">
    <property type="entry name" value="ClpP/crotonase"/>
    <property type="match status" value="1"/>
</dbReference>
<dbReference type="PANTHER" id="PTHR45728">
    <property type="entry name" value="ACETYL-COA CARBOXYLASE, ISOFORM A"/>
    <property type="match status" value="1"/>
</dbReference>
<protein>
    <submittedName>
        <fullName evidence="2">Acetyl-CoA carboxylase</fullName>
    </submittedName>
</protein>
<dbReference type="AlphaFoldDB" id="A0A2H8TTX9"/>
<dbReference type="Gene3D" id="3.90.226.10">
    <property type="entry name" value="2-enoyl-CoA Hydratase, Chain A, domain 1"/>
    <property type="match status" value="1"/>
</dbReference>
<dbReference type="GO" id="GO:0006633">
    <property type="term" value="P:fatty acid biosynthetic process"/>
    <property type="evidence" value="ECO:0007669"/>
    <property type="project" value="TreeGrafter"/>
</dbReference>
<gene>
    <name evidence="2" type="primary">ACAC_4</name>
</gene>
<feature type="domain" description="CoA carboxyltransferase C-terminal" evidence="1">
    <location>
        <begin position="1"/>
        <end position="268"/>
    </location>
</feature>
<dbReference type="InterPro" id="IPR011763">
    <property type="entry name" value="COA_CT_C"/>
</dbReference>
<organism evidence="2">
    <name type="scientific">Melanaphis sacchari</name>
    <dbReference type="NCBI Taxonomy" id="742174"/>
    <lineage>
        <taxon>Eukaryota</taxon>
        <taxon>Metazoa</taxon>
        <taxon>Ecdysozoa</taxon>
        <taxon>Arthropoda</taxon>
        <taxon>Hexapoda</taxon>
        <taxon>Insecta</taxon>
        <taxon>Pterygota</taxon>
        <taxon>Neoptera</taxon>
        <taxon>Paraneoptera</taxon>
        <taxon>Hemiptera</taxon>
        <taxon>Sternorrhyncha</taxon>
        <taxon>Aphidomorpha</taxon>
        <taxon>Aphidoidea</taxon>
        <taxon>Aphididae</taxon>
        <taxon>Aphidini</taxon>
        <taxon>Melanaphis</taxon>
    </lineage>
</organism>
<reference evidence="2" key="1">
    <citation type="submission" date="2017-10" db="EMBL/GenBank/DDBJ databases">
        <title>Transcriptome Assembly of Sugarcane Aphid Adults.</title>
        <authorList>
            <person name="Scully E.D."/>
            <person name="Palmer N.A."/>
            <person name="Geib S.M."/>
            <person name="Sarath G."/>
            <person name="Sattler S.E."/>
        </authorList>
    </citation>
    <scope>NUCLEOTIDE SEQUENCE</scope>
    <source>
        <tissue evidence="2">Whole body</tissue>
    </source>
</reference>
<dbReference type="FunFam" id="3.90.226.10:FF:000010">
    <property type="entry name" value="acetyl-CoA carboxylase isoform X2"/>
    <property type="match status" value="1"/>
</dbReference>
<dbReference type="Pfam" id="PF01039">
    <property type="entry name" value="Carboxyl_trans"/>
    <property type="match status" value="1"/>
</dbReference>
<dbReference type="InterPro" id="IPR049076">
    <property type="entry name" value="ACCA"/>
</dbReference>
<dbReference type="EMBL" id="GFXV01005217">
    <property type="protein sequence ID" value="MBW17022.1"/>
    <property type="molecule type" value="Transcribed_RNA"/>
</dbReference>
<name>A0A2H8TTX9_9HEMI</name>
<dbReference type="PANTHER" id="PTHR45728:SF3">
    <property type="entry name" value="ACETYL-COA CARBOXYLASE"/>
    <property type="match status" value="1"/>
</dbReference>